<protein>
    <submittedName>
        <fullName evidence="1">Uncharacterized protein</fullName>
    </submittedName>
</protein>
<organism evidence="1 2">
    <name type="scientific">Vitrella brassicaformis (strain CCMP3155)</name>
    <dbReference type="NCBI Taxonomy" id="1169540"/>
    <lineage>
        <taxon>Eukaryota</taxon>
        <taxon>Sar</taxon>
        <taxon>Alveolata</taxon>
        <taxon>Colpodellida</taxon>
        <taxon>Vitrellaceae</taxon>
        <taxon>Vitrella</taxon>
    </lineage>
</organism>
<reference evidence="1 2" key="1">
    <citation type="submission" date="2014-11" db="EMBL/GenBank/DDBJ databases">
        <authorList>
            <person name="Zhu J."/>
            <person name="Qi W."/>
            <person name="Song R."/>
        </authorList>
    </citation>
    <scope>NUCLEOTIDE SEQUENCE [LARGE SCALE GENOMIC DNA]</scope>
</reference>
<dbReference type="InParanoid" id="A0A0G4ECR2"/>
<accession>A0A0G4ECR2</accession>
<keyword evidence="2" id="KW-1185">Reference proteome</keyword>
<gene>
    <name evidence="1" type="ORF">Vbra_6936</name>
</gene>
<proteinExistence type="predicted"/>
<dbReference type="VEuPathDB" id="CryptoDB:Vbra_6936"/>
<name>A0A0G4ECR2_VITBC</name>
<dbReference type="AlphaFoldDB" id="A0A0G4ECR2"/>
<dbReference type="EMBL" id="CDMY01000138">
    <property type="protein sequence ID" value="CEL93101.1"/>
    <property type="molecule type" value="Genomic_DNA"/>
</dbReference>
<evidence type="ECO:0000313" key="2">
    <source>
        <dbReference type="Proteomes" id="UP000041254"/>
    </source>
</evidence>
<sequence length="182" mass="20448">MVTRWVDLTAGNNHLGCDVVALDDVNANLCDLRAAVFTRLSGIIRFYVPLAGACSLYFRGTSGDLGRLDQRVVDEFPVEGDANRHKRHGQDRAHAIPMCIHTNKREGKVWAREVAVALAWGRLVSLMRVFKAAVQIMQDAGYLNEPDEGREEQWKMPAYLDDDEIEPMVDARLILPEDPFLA</sequence>
<evidence type="ECO:0000313" key="1">
    <source>
        <dbReference type="EMBL" id="CEL93101.1"/>
    </source>
</evidence>
<dbReference type="Proteomes" id="UP000041254">
    <property type="component" value="Unassembled WGS sequence"/>
</dbReference>